<name>A0AAP5MAU8_9CYAN</name>
<sequence>MTVNRQLLTVSRKRSKIKQIMLLLDPKTLQPTEDQRIILYDVTWEQYEQLSDMFVDEFPRMTYLEGTLEIIMTTFPEHERLKKIIARLLEAYAEEKDINLNGYGSTTFRKQAAKKGAEPDECYCLGELHEVPDIAIEIVITSGGIDKLEVYRGLGVKEVWFWKNQQFNFYYLSEIDGKYTQSSNSKLIPNLDPVLLASFVNETNQTQAVKLYRKALQNQNR</sequence>
<dbReference type="PANTHER" id="PTHR47152:SF4">
    <property type="entry name" value="SLR0445 PROTEIN"/>
    <property type="match status" value="1"/>
</dbReference>
<accession>A0AAP5MAU8</accession>
<dbReference type="SUPFAM" id="SSF52980">
    <property type="entry name" value="Restriction endonuclease-like"/>
    <property type="match status" value="1"/>
</dbReference>
<dbReference type="Proteomes" id="UP000667802">
    <property type="component" value="Unassembled WGS sequence"/>
</dbReference>
<organism evidence="2 3">
    <name type="scientific">Aetokthonos hydrillicola Thurmond2011</name>
    <dbReference type="NCBI Taxonomy" id="2712845"/>
    <lineage>
        <taxon>Bacteria</taxon>
        <taxon>Bacillati</taxon>
        <taxon>Cyanobacteriota</taxon>
        <taxon>Cyanophyceae</taxon>
        <taxon>Nostocales</taxon>
        <taxon>Hapalosiphonaceae</taxon>
        <taxon>Aetokthonos</taxon>
    </lineage>
</organism>
<proteinExistence type="predicted"/>
<evidence type="ECO:0000313" key="3">
    <source>
        <dbReference type="Proteomes" id="UP000667802"/>
    </source>
</evidence>
<dbReference type="Pfam" id="PF05685">
    <property type="entry name" value="Uma2"/>
    <property type="match status" value="1"/>
</dbReference>
<dbReference type="InterPro" id="IPR011335">
    <property type="entry name" value="Restrct_endonuc-II-like"/>
</dbReference>
<keyword evidence="2" id="KW-0378">Hydrolase</keyword>
<dbReference type="InterPro" id="IPR012296">
    <property type="entry name" value="Nuclease_put_TT1808"/>
</dbReference>
<feature type="domain" description="Putative restriction endonuclease" evidence="1">
    <location>
        <begin position="44"/>
        <end position="184"/>
    </location>
</feature>
<keyword evidence="2" id="KW-0255">Endonuclease</keyword>
<gene>
    <name evidence="2" type="ORF">G7B40_022055</name>
</gene>
<dbReference type="CDD" id="cd06260">
    <property type="entry name" value="DUF820-like"/>
    <property type="match status" value="1"/>
</dbReference>
<protein>
    <submittedName>
        <fullName evidence="2">Uma2 family endonuclease</fullName>
    </submittedName>
</protein>
<reference evidence="3" key="1">
    <citation type="journal article" date="2021" name="Science">
        <title>Hunting the eagle killer: A cyanobacterial neurotoxin causes vacuolar myelinopathy.</title>
        <authorList>
            <person name="Breinlinger S."/>
            <person name="Phillips T.J."/>
            <person name="Haram B.N."/>
            <person name="Mares J."/>
            <person name="Martinez Yerena J.A."/>
            <person name="Hrouzek P."/>
            <person name="Sobotka R."/>
            <person name="Henderson W.M."/>
            <person name="Schmieder P."/>
            <person name="Williams S.M."/>
            <person name="Lauderdale J.D."/>
            <person name="Wilde H.D."/>
            <person name="Gerrin W."/>
            <person name="Kust A."/>
            <person name="Washington J.W."/>
            <person name="Wagner C."/>
            <person name="Geier B."/>
            <person name="Liebeke M."/>
            <person name="Enke H."/>
            <person name="Niedermeyer T.H.J."/>
            <person name="Wilde S.B."/>
        </authorList>
    </citation>
    <scope>NUCLEOTIDE SEQUENCE [LARGE SCALE GENOMIC DNA]</scope>
    <source>
        <strain evidence="3">Thurmond2011</strain>
    </source>
</reference>
<dbReference type="PANTHER" id="PTHR47152">
    <property type="entry name" value="SLR2084 PROTEIN-RELATED"/>
    <property type="match status" value="1"/>
</dbReference>
<dbReference type="AlphaFoldDB" id="A0AAP5MAU8"/>
<dbReference type="RefSeq" id="WP_243902312.1">
    <property type="nucleotide sequence ID" value="NZ_CAWQFN010000781.1"/>
</dbReference>
<dbReference type="InterPro" id="IPR008538">
    <property type="entry name" value="Uma2"/>
</dbReference>
<dbReference type="GO" id="GO:0004519">
    <property type="term" value="F:endonuclease activity"/>
    <property type="evidence" value="ECO:0007669"/>
    <property type="project" value="UniProtKB-KW"/>
</dbReference>
<evidence type="ECO:0000259" key="1">
    <source>
        <dbReference type="Pfam" id="PF05685"/>
    </source>
</evidence>
<dbReference type="Gene3D" id="3.90.1570.10">
    <property type="entry name" value="tt1808, chain A"/>
    <property type="match status" value="1"/>
</dbReference>
<keyword evidence="3" id="KW-1185">Reference proteome</keyword>
<comment type="caution">
    <text evidence="2">The sequence shown here is derived from an EMBL/GenBank/DDBJ whole genome shotgun (WGS) entry which is preliminary data.</text>
</comment>
<evidence type="ECO:0000313" key="2">
    <source>
        <dbReference type="EMBL" id="MDR9897227.1"/>
    </source>
</evidence>
<keyword evidence="2" id="KW-0540">Nuclease</keyword>
<dbReference type="EMBL" id="JAALHA020000011">
    <property type="protein sequence ID" value="MDR9897227.1"/>
    <property type="molecule type" value="Genomic_DNA"/>
</dbReference>